<dbReference type="InterPro" id="IPR020288">
    <property type="entry name" value="Sheath_initiator"/>
</dbReference>
<dbReference type="Proteomes" id="UP000070174">
    <property type="component" value="Unassembled WGS sequence"/>
</dbReference>
<accession>A0A133PK85</accession>
<evidence type="ECO:0000313" key="1">
    <source>
        <dbReference type="EMBL" id="KXA28968.1"/>
    </source>
</evidence>
<comment type="caution">
    <text evidence="1">The sequence shown here is derived from an EMBL/GenBank/DDBJ whole genome shotgun (WGS) entry which is preliminary data.</text>
</comment>
<sequence length="147" mass="17856">MAEFYPFMDPQLVKENFIEKPVAKEYAYDMDSARFKTRDGKMYFVYENEALKVKLWKLFMSERYRWVVFPWSYGHELETLIGQAYTQGYVNSEAERFVKEAIKRALEDYIIRLEEFRVKFEEGTLYIDFRAITIYGKLEMKNLSIRR</sequence>
<dbReference type="AlphaFoldDB" id="A0A133PK85"/>
<dbReference type="EMBL" id="LRQE01000039">
    <property type="protein sequence ID" value="KXA28968.1"/>
    <property type="molecule type" value="Genomic_DNA"/>
</dbReference>
<organism evidence="1">
    <name type="scientific">Peptoniphilus harei</name>
    <dbReference type="NCBI Taxonomy" id="54005"/>
    <lineage>
        <taxon>Bacteria</taxon>
        <taxon>Bacillati</taxon>
        <taxon>Bacillota</taxon>
        <taxon>Tissierellia</taxon>
        <taxon>Tissierellales</taxon>
        <taxon>Peptoniphilaceae</taxon>
        <taxon>Peptoniphilus</taxon>
    </lineage>
</organism>
<dbReference type="PATRIC" id="fig|54005.3.peg.1562"/>
<gene>
    <name evidence="1" type="ORF">HMPREF3229_01600</name>
</gene>
<evidence type="ECO:0008006" key="3">
    <source>
        <dbReference type="Google" id="ProtNLM"/>
    </source>
</evidence>
<proteinExistence type="predicted"/>
<protein>
    <recommendedName>
        <fullName evidence="3">DUF2634 domain-containing protein</fullName>
    </recommendedName>
</protein>
<name>A0A133PK85_9FIRM</name>
<evidence type="ECO:0000313" key="2">
    <source>
        <dbReference type="Proteomes" id="UP000070174"/>
    </source>
</evidence>
<reference evidence="1 2" key="1">
    <citation type="submission" date="2016-01" db="EMBL/GenBank/DDBJ databases">
        <authorList>
            <person name="Oliw E.H."/>
        </authorList>
    </citation>
    <scope>NUCLEOTIDE SEQUENCE [LARGE SCALE GENOMIC DNA]</scope>
    <source>
        <strain evidence="1 2">CMW7756A</strain>
    </source>
</reference>
<dbReference type="Pfam" id="PF10934">
    <property type="entry name" value="Sheath_initiator"/>
    <property type="match status" value="1"/>
</dbReference>
<dbReference type="RefSeq" id="WP_060800589.1">
    <property type="nucleotide sequence ID" value="NZ_KQ957105.1"/>
</dbReference>